<organism evidence="2 3">
    <name type="scientific">Amanita muscaria (strain Koide BX008)</name>
    <dbReference type="NCBI Taxonomy" id="946122"/>
    <lineage>
        <taxon>Eukaryota</taxon>
        <taxon>Fungi</taxon>
        <taxon>Dikarya</taxon>
        <taxon>Basidiomycota</taxon>
        <taxon>Agaricomycotina</taxon>
        <taxon>Agaricomycetes</taxon>
        <taxon>Agaricomycetidae</taxon>
        <taxon>Agaricales</taxon>
        <taxon>Pluteineae</taxon>
        <taxon>Amanitaceae</taxon>
        <taxon>Amanita</taxon>
    </lineage>
</organism>
<dbReference type="HOGENOM" id="CLU_2922146_0_0_1"/>
<evidence type="ECO:0000256" key="1">
    <source>
        <dbReference type="SAM" id="MobiDB-lite"/>
    </source>
</evidence>
<dbReference type="InParanoid" id="A0A0C2WL98"/>
<feature type="compositionally biased region" description="Polar residues" evidence="1">
    <location>
        <begin position="37"/>
        <end position="61"/>
    </location>
</feature>
<reference evidence="2 3" key="1">
    <citation type="submission" date="2014-04" db="EMBL/GenBank/DDBJ databases">
        <title>Evolutionary Origins and Diversification of the Mycorrhizal Mutualists.</title>
        <authorList>
            <consortium name="DOE Joint Genome Institute"/>
            <consortium name="Mycorrhizal Genomics Consortium"/>
            <person name="Kohler A."/>
            <person name="Kuo A."/>
            <person name="Nagy L.G."/>
            <person name="Floudas D."/>
            <person name="Copeland A."/>
            <person name="Barry K.W."/>
            <person name="Cichocki N."/>
            <person name="Veneault-Fourrey C."/>
            <person name="LaButti K."/>
            <person name="Lindquist E.A."/>
            <person name="Lipzen A."/>
            <person name="Lundell T."/>
            <person name="Morin E."/>
            <person name="Murat C."/>
            <person name="Riley R."/>
            <person name="Ohm R."/>
            <person name="Sun H."/>
            <person name="Tunlid A."/>
            <person name="Henrissat B."/>
            <person name="Grigoriev I.V."/>
            <person name="Hibbett D.S."/>
            <person name="Martin F."/>
        </authorList>
    </citation>
    <scope>NUCLEOTIDE SEQUENCE [LARGE SCALE GENOMIC DNA]</scope>
    <source>
        <strain evidence="2 3">Koide BX008</strain>
    </source>
</reference>
<accession>A0A0C2WL98</accession>
<feature type="region of interest" description="Disordered" evidence="1">
    <location>
        <begin position="31"/>
        <end position="61"/>
    </location>
</feature>
<protein>
    <submittedName>
        <fullName evidence="2">Uncharacterized protein</fullName>
    </submittedName>
</protein>
<proteinExistence type="predicted"/>
<evidence type="ECO:0000313" key="3">
    <source>
        <dbReference type="Proteomes" id="UP000054549"/>
    </source>
</evidence>
<name>A0A0C2WL98_AMAMK</name>
<sequence>MYRYYCVETLRPSPQARRAPIVMEAANRPRRARHLLTPSSSISTEVATKQPEGIQTSTERT</sequence>
<evidence type="ECO:0000313" key="2">
    <source>
        <dbReference type="EMBL" id="KIL62337.1"/>
    </source>
</evidence>
<dbReference type="Proteomes" id="UP000054549">
    <property type="component" value="Unassembled WGS sequence"/>
</dbReference>
<gene>
    <name evidence="2" type="ORF">M378DRAFT_165884</name>
</gene>
<dbReference type="AlphaFoldDB" id="A0A0C2WL98"/>
<dbReference type="EMBL" id="KN818272">
    <property type="protein sequence ID" value="KIL62337.1"/>
    <property type="molecule type" value="Genomic_DNA"/>
</dbReference>
<keyword evidence="3" id="KW-1185">Reference proteome</keyword>